<comment type="caution">
    <text evidence="1">The sequence shown here is derived from an EMBL/GenBank/DDBJ whole genome shotgun (WGS) entry which is preliminary data.</text>
</comment>
<sequence>MAVVHIDNLAPGMVLSRNVCDRSGRLLLPSGAELTDKHFSIFRMWGVLEVEIVGETIAEDPEAPPSPNTEIDPELLAEARTEVEHLFVYNDPEHPAIKELMRICTERRATRAA</sequence>
<proteinExistence type="predicted"/>
<accession>A0A4S1C9X6</accession>
<name>A0A4S1C9X6_9BACT</name>
<dbReference type="EMBL" id="SRSC01000006">
    <property type="protein sequence ID" value="TGU70097.1"/>
    <property type="molecule type" value="Genomic_DNA"/>
</dbReference>
<keyword evidence="2" id="KW-1185">Reference proteome</keyword>
<dbReference type="Proteomes" id="UP000306416">
    <property type="component" value="Unassembled WGS sequence"/>
</dbReference>
<evidence type="ECO:0000313" key="2">
    <source>
        <dbReference type="Proteomes" id="UP000306416"/>
    </source>
</evidence>
<dbReference type="AlphaFoldDB" id="A0A4S1C9X6"/>
<evidence type="ECO:0000313" key="1">
    <source>
        <dbReference type="EMBL" id="TGU70097.1"/>
    </source>
</evidence>
<organism evidence="1 2">
    <name type="scientific">Geomonas terrae</name>
    <dbReference type="NCBI Taxonomy" id="2562681"/>
    <lineage>
        <taxon>Bacteria</taxon>
        <taxon>Pseudomonadati</taxon>
        <taxon>Thermodesulfobacteriota</taxon>
        <taxon>Desulfuromonadia</taxon>
        <taxon>Geobacterales</taxon>
        <taxon>Geobacteraceae</taxon>
        <taxon>Geomonas</taxon>
    </lineage>
</organism>
<reference evidence="1 2" key="1">
    <citation type="submission" date="2019-04" db="EMBL/GenBank/DDBJ databases">
        <title>Geobacter oryzae sp. nov., ferric-reducing bacteria isolated from paddy soil.</title>
        <authorList>
            <person name="Xu Z."/>
            <person name="Masuda Y."/>
            <person name="Itoh H."/>
            <person name="Senoo K."/>
        </authorList>
    </citation>
    <scope>NUCLEOTIDE SEQUENCE [LARGE SCALE GENOMIC DNA]</scope>
    <source>
        <strain evidence="1 2">Red111</strain>
    </source>
</reference>
<gene>
    <name evidence="1" type="ORF">E4633_20055</name>
</gene>
<protein>
    <submittedName>
        <fullName evidence="1">Uncharacterized protein</fullName>
    </submittedName>
</protein>